<gene>
    <name evidence="2" type="ORF">CRM22_007733</name>
</gene>
<dbReference type="Pfam" id="PF01575">
    <property type="entry name" value="MaoC_dehydratas"/>
    <property type="match status" value="1"/>
</dbReference>
<sequence>MQRSRLLHLSCFNPLQLRYSRITCGLFNPIATVASYRPLSVGDRVRLKRCFNAKDVEAFAHTTGDTNPIHLDPDFAEQSIFKRCVVHGALTVGLVSCLLGTHFPGPGCILQRLEFQFVAPLFVGELCQVDAEVTQISGTRVVFGIHAFALERDTCIMKGNAHLVVTKEQLCVKPPAHLRIADGNNA</sequence>
<dbReference type="GO" id="GO:0018812">
    <property type="term" value="F:3-hydroxyacyl-CoA dehydratase activity"/>
    <property type="evidence" value="ECO:0007669"/>
    <property type="project" value="UniProtKB-ARBA"/>
</dbReference>
<feature type="domain" description="MaoC-like" evidence="1">
    <location>
        <begin position="52"/>
        <end position="136"/>
    </location>
</feature>
<protein>
    <recommendedName>
        <fullName evidence="1">MaoC-like domain-containing protein</fullName>
    </recommendedName>
</protein>
<proteinExistence type="predicted"/>
<dbReference type="GO" id="GO:0019171">
    <property type="term" value="F:(3R)-hydroxyacyl-[acyl-carrier-protein] dehydratase activity"/>
    <property type="evidence" value="ECO:0007669"/>
    <property type="project" value="TreeGrafter"/>
</dbReference>
<dbReference type="PANTHER" id="PTHR43437:SF3">
    <property type="entry name" value="HYDROXYACYL-THIOESTER DEHYDRATASE TYPE 2, MITOCHONDRIAL"/>
    <property type="match status" value="1"/>
</dbReference>
<dbReference type="EMBL" id="SJOL01007780">
    <property type="protein sequence ID" value="TGZ61888.1"/>
    <property type="molecule type" value="Genomic_DNA"/>
</dbReference>
<dbReference type="PANTHER" id="PTHR43437">
    <property type="entry name" value="HYDROXYACYL-THIOESTER DEHYDRATASE TYPE 2, MITOCHONDRIAL-RELATED"/>
    <property type="match status" value="1"/>
</dbReference>
<dbReference type="InterPro" id="IPR029069">
    <property type="entry name" value="HotDog_dom_sf"/>
</dbReference>
<keyword evidence="3" id="KW-1185">Reference proteome</keyword>
<dbReference type="InterPro" id="IPR050965">
    <property type="entry name" value="UPF0336/Enoyl-CoA_hydratase"/>
</dbReference>
<evidence type="ECO:0000259" key="1">
    <source>
        <dbReference type="Pfam" id="PF01575"/>
    </source>
</evidence>
<name>A0A4S2LMB5_OPIFE</name>
<evidence type="ECO:0000313" key="2">
    <source>
        <dbReference type="EMBL" id="TGZ61888.1"/>
    </source>
</evidence>
<dbReference type="Proteomes" id="UP000308267">
    <property type="component" value="Unassembled WGS sequence"/>
</dbReference>
<dbReference type="STRING" id="147828.A0A4S2LMB5"/>
<dbReference type="Gene3D" id="3.10.129.10">
    <property type="entry name" value="Hotdog Thioesterase"/>
    <property type="match status" value="1"/>
</dbReference>
<reference evidence="2 3" key="1">
    <citation type="journal article" date="2019" name="BMC Genomics">
        <title>New insights from Opisthorchis felineus genome: update on genomics of the epidemiologically important liver flukes.</title>
        <authorList>
            <person name="Ershov N.I."/>
            <person name="Mordvinov V.A."/>
            <person name="Prokhortchouk E.B."/>
            <person name="Pakharukova M.Y."/>
            <person name="Gunbin K.V."/>
            <person name="Ustyantsev K."/>
            <person name="Genaev M.A."/>
            <person name="Blinov A.G."/>
            <person name="Mazur A."/>
            <person name="Boulygina E."/>
            <person name="Tsygankova S."/>
            <person name="Khrameeva E."/>
            <person name="Chekanov N."/>
            <person name="Fan G."/>
            <person name="Xiao A."/>
            <person name="Zhang H."/>
            <person name="Xu X."/>
            <person name="Yang H."/>
            <person name="Solovyev V."/>
            <person name="Lee S.M."/>
            <person name="Liu X."/>
            <person name="Afonnikov D.A."/>
            <person name="Skryabin K.G."/>
        </authorList>
    </citation>
    <scope>NUCLEOTIDE SEQUENCE [LARGE SCALE GENOMIC DNA]</scope>
    <source>
        <strain evidence="2">AK-0245</strain>
        <tissue evidence="2">Whole organism</tissue>
    </source>
</reference>
<dbReference type="GO" id="GO:0005739">
    <property type="term" value="C:mitochondrion"/>
    <property type="evidence" value="ECO:0007669"/>
    <property type="project" value="TreeGrafter"/>
</dbReference>
<dbReference type="CDD" id="cd03449">
    <property type="entry name" value="R_hydratase"/>
    <property type="match status" value="1"/>
</dbReference>
<dbReference type="SUPFAM" id="SSF54637">
    <property type="entry name" value="Thioesterase/thiol ester dehydrase-isomerase"/>
    <property type="match status" value="1"/>
</dbReference>
<accession>A0A4S2LMB5</accession>
<organism evidence="2 3">
    <name type="scientific">Opisthorchis felineus</name>
    <dbReference type="NCBI Taxonomy" id="147828"/>
    <lineage>
        <taxon>Eukaryota</taxon>
        <taxon>Metazoa</taxon>
        <taxon>Spiralia</taxon>
        <taxon>Lophotrochozoa</taxon>
        <taxon>Platyhelminthes</taxon>
        <taxon>Trematoda</taxon>
        <taxon>Digenea</taxon>
        <taxon>Opisthorchiida</taxon>
        <taxon>Opisthorchiata</taxon>
        <taxon>Opisthorchiidae</taxon>
        <taxon>Opisthorchis</taxon>
    </lineage>
</organism>
<dbReference type="GO" id="GO:0006633">
    <property type="term" value="P:fatty acid biosynthetic process"/>
    <property type="evidence" value="ECO:0007669"/>
    <property type="project" value="TreeGrafter"/>
</dbReference>
<dbReference type="InterPro" id="IPR002539">
    <property type="entry name" value="MaoC-like_dom"/>
</dbReference>
<evidence type="ECO:0000313" key="3">
    <source>
        <dbReference type="Proteomes" id="UP000308267"/>
    </source>
</evidence>
<comment type="caution">
    <text evidence="2">The sequence shown here is derived from an EMBL/GenBank/DDBJ whole genome shotgun (WGS) entry which is preliminary data.</text>
</comment>
<dbReference type="AlphaFoldDB" id="A0A4S2LMB5"/>
<dbReference type="OrthoDB" id="3592703at2759"/>